<evidence type="ECO:0000256" key="3">
    <source>
        <dbReference type="ARBA" id="ARBA00022980"/>
    </source>
</evidence>
<keyword evidence="1 5" id="KW-0699">rRNA-binding</keyword>
<evidence type="ECO:0000259" key="8">
    <source>
        <dbReference type="Pfam" id="PF14693"/>
    </source>
</evidence>
<dbReference type="Proteomes" id="UP000177346">
    <property type="component" value="Unassembled WGS sequence"/>
</dbReference>
<dbReference type="Gene3D" id="2.170.120.20">
    <property type="entry name" value="Ribosomal protein L25, beta domain"/>
    <property type="match status" value="1"/>
</dbReference>
<dbReference type="AlphaFoldDB" id="A0A1F5XH87"/>
<dbReference type="EMBL" id="MFIF01000006">
    <property type="protein sequence ID" value="OGF87312.1"/>
    <property type="molecule type" value="Genomic_DNA"/>
</dbReference>
<feature type="compositionally biased region" description="Basic and acidic residues" evidence="6">
    <location>
        <begin position="205"/>
        <end position="226"/>
    </location>
</feature>
<dbReference type="GO" id="GO:0003735">
    <property type="term" value="F:structural constituent of ribosome"/>
    <property type="evidence" value="ECO:0007669"/>
    <property type="project" value="InterPro"/>
</dbReference>
<dbReference type="InterPro" id="IPR020056">
    <property type="entry name" value="Rbsml_bL25/Gln-tRNA_synth_N"/>
</dbReference>
<reference evidence="9 10" key="1">
    <citation type="journal article" date="2016" name="Nat. Commun.">
        <title>Thousands of microbial genomes shed light on interconnected biogeochemical processes in an aquifer system.</title>
        <authorList>
            <person name="Anantharaman K."/>
            <person name="Brown C.T."/>
            <person name="Hug L.A."/>
            <person name="Sharon I."/>
            <person name="Castelle C.J."/>
            <person name="Probst A.J."/>
            <person name="Thomas B.C."/>
            <person name="Singh A."/>
            <person name="Wilkins M.J."/>
            <person name="Karaoz U."/>
            <person name="Brodie E.L."/>
            <person name="Williams K.H."/>
            <person name="Hubbard S.S."/>
            <person name="Banfield J.F."/>
        </authorList>
    </citation>
    <scope>NUCLEOTIDE SEQUENCE [LARGE SCALE GENOMIC DNA]</scope>
</reference>
<dbReference type="HAMAP" id="MF_01334">
    <property type="entry name" value="Ribosomal_bL25_CTC"/>
    <property type="match status" value="1"/>
</dbReference>
<name>A0A1F5XH87_9BACT</name>
<comment type="subunit">
    <text evidence="5">Part of the 50S ribosomal subunit; part of the 5S rRNA/L5/L18/L25 subcomplex. Contacts the 5S rRNA. Binds to the 5S rRNA independently of L5 and L18.</text>
</comment>
<evidence type="ECO:0000259" key="7">
    <source>
        <dbReference type="Pfam" id="PF01386"/>
    </source>
</evidence>
<accession>A0A1F5XH87</accession>
<evidence type="ECO:0000256" key="2">
    <source>
        <dbReference type="ARBA" id="ARBA00022884"/>
    </source>
</evidence>
<dbReference type="GO" id="GO:0022625">
    <property type="term" value="C:cytosolic large ribosomal subunit"/>
    <property type="evidence" value="ECO:0007669"/>
    <property type="project" value="TreeGrafter"/>
</dbReference>
<keyword evidence="4 5" id="KW-0687">Ribonucleoprotein</keyword>
<keyword evidence="3 5" id="KW-0689">Ribosomal protein</keyword>
<evidence type="ECO:0000256" key="5">
    <source>
        <dbReference type="HAMAP-Rule" id="MF_01334"/>
    </source>
</evidence>
<evidence type="ECO:0000313" key="10">
    <source>
        <dbReference type="Proteomes" id="UP000177346"/>
    </source>
</evidence>
<protein>
    <recommendedName>
        <fullName evidence="5">Large ribosomal subunit protein bL25</fullName>
    </recommendedName>
    <alternativeName>
        <fullName evidence="5">General stress protein CTC</fullName>
    </alternativeName>
</protein>
<dbReference type="NCBIfam" id="TIGR00731">
    <property type="entry name" value="bL25_bact_ctc"/>
    <property type="match status" value="1"/>
</dbReference>
<comment type="caution">
    <text evidence="9">The sequence shown here is derived from an EMBL/GenBank/DDBJ whole genome shotgun (WGS) entry which is preliminary data.</text>
</comment>
<dbReference type="PANTHER" id="PTHR33284">
    <property type="entry name" value="RIBOSOMAL PROTEIN L25/GLN-TRNA SYNTHETASE, ANTI-CODON-BINDING DOMAIN-CONTAINING PROTEIN"/>
    <property type="match status" value="1"/>
</dbReference>
<evidence type="ECO:0000256" key="6">
    <source>
        <dbReference type="SAM" id="MobiDB-lite"/>
    </source>
</evidence>
<sequence length="226" mass="24261">MQSIIAEKRDILGKQVKTLRSKGFLPAVVYSGGKAAEPISVKESDFNKLWQSAGESTVIELVLGGQKRNVLIHDVAVDPLKDKPVHADFYAVDMHKKIRVDVPLEFSGESEAVNAGGILIKVLHSLKIEALPKNLPHSISVYISAIKTIGDSILISDLKIPAGVSLLDAESETVAVVEAPRTEKELKAAETAVAEEPPLESIEVLSKKPKAEAEEGGESKAALKNE</sequence>
<keyword evidence="2 5" id="KW-0694">RNA-binding</keyword>
<feature type="region of interest" description="Disordered" evidence="6">
    <location>
        <begin position="187"/>
        <end position="226"/>
    </location>
</feature>
<dbReference type="InterPro" id="IPR020057">
    <property type="entry name" value="Ribosomal_bL25_b-dom"/>
</dbReference>
<dbReference type="Pfam" id="PF01386">
    <property type="entry name" value="Ribosomal_L25p"/>
    <property type="match status" value="1"/>
</dbReference>
<proteinExistence type="inferred from homology"/>
<evidence type="ECO:0000256" key="4">
    <source>
        <dbReference type="ARBA" id="ARBA00023274"/>
    </source>
</evidence>
<feature type="domain" description="Large ribosomal subunit protein bL25 beta" evidence="8">
    <location>
        <begin position="97"/>
        <end position="181"/>
    </location>
</feature>
<organism evidence="9 10">
    <name type="scientific">Candidatus Giovannonibacteria bacterium RIFCSPLOWO2_01_FULL_46_32</name>
    <dbReference type="NCBI Taxonomy" id="1798353"/>
    <lineage>
        <taxon>Bacteria</taxon>
        <taxon>Candidatus Giovannoniibacteriota</taxon>
    </lineage>
</organism>
<dbReference type="GO" id="GO:0008097">
    <property type="term" value="F:5S rRNA binding"/>
    <property type="evidence" value="ECO:0007669"/>
    <property type="project" value="InterPro"/>
</dbReference>
<gene>
    <name evidence="5" type="primary">rplY</name>
    <name evidence="5" type="synonym">ctc</name>
    <name evidence="9" type="ORF">A3B19_03765</name>
</gene>
<dbReference type="SUPFAM" id="SSF50715">
    <property type="entry name" value="Ribosomal protein L25-like"/>
    <property type="match status" value="1"/>
</dbReference>
<comment type="similarity">
    <text evidence="5">Belongs to the bacterial ribosomal protein bL25 family. CTC subfamily.</text>
</comment>
<feature type="domain" description="Large ribosomal subunit protein bL25 L25" evidence="7">
    <location>
        <begin position="6"/>
        <end position="89"/>
    </location>
</feature>
<dbReference type="GO" id="GO:0006412">
    <property type="term" value="P:translation"/>
    <property type="evidence" value="ECO:0007669"/>
    <property type="project" value="UniProtKB-UniRule"/>
</dbReference>
<dbReference type="InterPro" id="IPR001021">
    <property type="entry name" value="Ribosomal_bL25_long"/>
</dbReference>
<dbReference type="InterPro" id="IPR020930">
    <property type="entry name" value="Ribosomal_uL5_bac-type"/>
</dbReference>
<dbReference type="Gene3D" id="2.40.240.10">
    <property type="entry name" value="Ribosomal Protein L25, Chain P"/>
    <property type="match status" value="1"/>
</dbReference>
<dbReference type="CDD" id="cd00495">
    <property type="entry name" value="Ribosomal_L25_TL5_CTC"/>
    <property type="match status" value="1"/>
</dbReference>
<dbReference type="InterPro" id="IPR011035">
    <property type="entry name" value="Ribosomal_bL25/Gln-tRNA_synth"/>
</dbReference>
<evidence type="ECO:0000313" key="9">
    <source>
        <dbReference type="EMBL" id="OGF87312.1"/>
    </source>
</evidence>
<dbReference type="Pfam" id="PF14693">
    <property type="entry name" value="Ribosomal_TL5_C"/>
    <property type="match status" value="1"/>
</dbReference>
<dbReference type="InterPro" id="IPR029751">
    <property type="entry name" value="Ribosomal_L25_dom"/>
</dbReference>
<dbReference type="PANTHER" id="PTHR33284:SF1">
    <property type="entry name" value="RIBOSOMAL PROTEIN L25_GLN-TRNA SYNTHETASE, ANTI-CODON-BINDING DOMAIN-CONTAINING PROTEIN"/>
    <property type="match status" value="1"/>
</dbReference>
<comment type="function">
    <text evidence="5">This is one of the proteins that binds to the 5S RNA in the ribosome where it forms part of the central protuberance.</text>
</comment>
<evidence type="ECO:0000256" key="1">
    <source>
        <dbReference type="ARBA" id="ARBA00022730"/>
    </source>
</evidence>
<dbReference type="InterPro" id="IPR037121">
    <property type="entry name" value="Ribosomal_bL25_C"/>
</dbReference>